<keyword evidence="3" id="KW-1185">Reference proteome</keyword>
<evidence type="ECO:0000313" key="2">
    <source>
        <dbReference type="EMBL" id="PIL39353.1"/>
    </source>
</evidence>
<feature type="transmembrane region" description="Helical" evidence="1">
    <location>
        <begin position="44"/>
        <end position="63"/>
    </location>
</feature>
<evidence type="ECO:0008006" key="4">
    <source>
        <dbReference type="Google" id="ProtNLM"/>
    </source>
</evidence>
<protein>
    <recommendedName>
        <fullName evidence="4">Lipoprotein</fullName>
    </recommendedName>
</protein>
<comment type="caution">
    <text evidence="2">The sequence shown here is derived from an EMBL/GenBank/DDBJ whole genome shotgun (WGS) entry which is preliminary data.</text>
</comment>
<feature type="transmembrane region" description="Helical" evidence="1">
    <location>
        <begin position="12"/>
        <end position="32"/>
    </location>
</feature>
<dbReference type="RefSeq" id="WP_099916376.1">
    <property type="nucleotide sequence ID" value="NZ_BMHS01000024.1"/>
</dbReference>
<proteinExistence type="predicted"/>
<gene>
    <name evidence="2" type="ORF">CR103_12770</name>
</gene>
<evidence type="ECO:0000256" key="1">
    <source>
        <dbReference type="SAM" id="Phobius"/>
    </source>
</evidence>
<dbReference type="PROSITE" id="PS51257">
    <property type="entry name" value="PROKAR_LIPOPROTEIN"/>
    <property type="match status" value="1"/>
</dbReference>
<keyword evidence="1" id="KW-1133">Transmembrane helix</keyword>
<accession>A0A2G8T067</accession>
<keyword evidence="1" id="KW-0812">Transmembrane</keyword>
<evidence type="ECO:0000313" key="3">
    <source>
        <dbReference type="Proteomes" id="UP000228593"/>
    </source>
</evidence>
<dbReference type="EMBL" id="PDOB01000019">
    <property type="protein sequence ID" value="PIL39353.1"/>
    <property type="molecule type" value="Genomic_DNA"/>
</dbReference>
<dbReference type="AlphaFoldDB" id="A0A2G8T067"/>
<organism evidence="2 3">
    <name type="scientific">Massilia psychrophila</name>
    <dbReference type="NCBI Taxonomy" id="1603353"/>
    <lineage>
        <taxon>Bacteria</taxon>
        <taxon>Pseudomonadati</taxon>
        <taxon>Pseudomonadota</taxon>
        <taxon>Betaproteobacteria</taxon>
        <taxon>Burkholderiales</taxon>
        <taxon>Oxalobacteraceae</taxon>
        <taxon>Telluria group</taxon>
        <taxon>Massilia</taxon>
    </lineage>
</organism>
<reference evidence="2 3" key="1">
    <citation type="submission" date="2017-10" db="EMBL/GenBank/DDBJ databases">
        <title>Massilia psychrophilum sp. nov., a novel purple-pigmented bacterium isolated from Tianshan glacier, Xinjiang Municipality, China.</title>
        <authorList>
            <person name="Wang H."/>
        </authorList>
    </citation>
    <scope>NUCLEOTIDE SEQUENCE [LARGE SCALE GENOMIC DNA]</scope>
    <source>
        <strain evidence="2 3">JCM 30813</strain>
    </source>
</reference>
<keyword evidence="1" id="KW-0472">Membrane</keyword>
<sequence length="87" mass="9494">MNTHSKGAAKRLIFSLVVASALGGCAVYNPGYPGYADPYPYGTPFYSGVPYYVGPPVSLGLWYRSHGGYRGHHGHHGHHRGWGGRHR</sequence>
<dbReference type="Proteomes" id="UP000228593">
    <property type="component" value="Unassembled WGS sequence"/>
</dbReference>
<name>A0A2G8T067_9BURK</name>